<feature type="region of interest" description="Disordered" evidence="1">
    <location>
        <begin position="85"/>
        <end position="106"/>
    </location>
</feature>
<protein>
    <submittedName>
        <fullName evidence="3">DNA-binding domain-containing protein</fullName>
    </submittedName>
</protein>
<feature type="region of interest" description="Disordered" evidence="1">
    <location>
        <begin position="1"/>
        <end position="52"/>
    </location>
</feature>
<dbReference type="InterPro" id="IPR011093">
    <property type="entry name" value="TraI_2_C"/>
</dbReference>
<dbReference type="Proteomes" id="UP001158500">
    <property type="component" value="Unassembled WGS sequence"/>
</dbReference>
<dbReference type="Gene3D" id="2.40.10.200">
    <property type="entry name" value="STY4665 C-terminal domain-like"/>
    <property type="match status" value="1"/>
</dbReference>
<feature type="non-terminal residue" evidence="3">
    <location>
        <position position="1"/>
    </location>
</feature>
<dbReference type="AlphaFoldDB" id="A0AA42PCU6"/>
<dbReference type="Pfam" id="PF07515">
    <property type="entry name" value="TraI_2_C"/>
    <property type="match status" value="1"/>
</dbReference>
<reference evidence="3" key="1">
    <citation type="submission" date="2022-09" db="EMBL/GenBank/DDBJ databases">
        <title>Intensive care unit water sources are persistently colonized with multi-drug resistant bacteria and are the site of extensive horizontal gene transfer of antibiotic resistance genes.</title>
        <authorList>
            <person name="Diorio-Toth L."/>
        </authorList>
    </citation>
    <scope>NUCLEOTIDE SEQUENCE</scope>
    <source>
        <strain evidence="3">GD03947</strain>
    </source>
</reference>
<dbReference type="GO" id="GO:0003677">
    <property type="term" value="F:DNA binding"/>
    <property type="evidence" value="ECO:0007669"/>
    <property type="project" value="UniProtKB-KW"/>
</dbReference>
<keyword evidence="3" id="KW-0238">DNA-binding</keyword>
<gene>
    <name evidence="3" type="ORF">N5C32_23875</name>
</gene>
<dbReference type="SUPFAM" id="SSF46785">
    <property type="entry name" value="Winged helix' DNA-binding domain"/>
    <property type="match status" value="1"/>
</dbReference>
<evidence type="ECO:0000313" key="3">
    <source>
        <dbReference type="EMBL" id="MDH1239056.1"/>
    </source>
</evidence>
<dbReference type="InterPro" id="IPR036388">
    <property type="entry name" value="WH-like_DNA-bd_sf"/>
</dbReference>
<accession>A0AA42PCU6</accession>
<dbReference type="InterPro" id="IPR036390">
    <property type="entry name" value="WH_DNA-bd_sf"/>
</dbReference>
<dbReference type="Gene3D" id="1.10.10.10">
    <property type="entry name" value="Winged helix-like DNA-binding domain superfamily/Winged helix DNA-binding domain"/>
    <property type="match status" value="1"/>
</dbReference>
<evidence type="ECO:0000256" key="1">
    <source>
        <dbReference type="SAM" id="MobiDB-lite"/>
    </source>
</evidence>
<name>A0AA42PCU6_STUST</name>
<evidence type="ECO:0000313" key="4">
    <source>
        <dbReference type="Proteomes" id="UP001158500"/>
    </source>
</evidence>
<dbReference type="RefSeq" id="WP_279642074.1">
    <property type="nucleotide sequence ID" value="NZ_JAOCAE010000055.1"/>
</dbReference>
<feature type="domain" description="Putative conjugal transfer nickase/helicase TraI C-terminal" evidence="2">
    <location>
        <begin position="109"/>
        <end position="231"/>
    </location>
</feature>
<comment type="caution">
    <text evidence="3">The sequence shown here is derived from an EMBL/GenBank/DDBJ whole genome shotgun (WGS) entry which is preliminary data.</text>
</comment>
<organism evidence="3 4">
    <name type="scientific">Stutzerimonas stutzeri</name>
    <name type="common">Pseudomonas stutzeri</name>
    <dbReference type="NCBI Taxonomy" id="316"/>
    <lineage>
        <taxon>Bacteria</taxon>
        <taxon>Pseudomonadati</taxon>
        <taxon>Pseudomonadota</taxon>
        <taxon>Gammaproteobacteria</taxon>
        <taxon>Pseudomonadales</taxon>
        <taxon>Pseudomonadaceae</taxon>
        <taxon>Stutzerimonas</taxon>
    </lineage>
</organism>
<evidence type="ECO:0000259" key="2">
    <source>
        <dbReference type="Pfam" id="PF07515"/>
    </source>
</evidence>
<proteinExistence type="predicted"/>
<dbReference type="EMBL" id="JAOCAE010000055">
    <property type="protein sequence ID" value="MDH1239056.1"/>
    <property type="molecule type" value="Genomic_DNA"/>
</dbReference>
<sequence>GTVEIDATPAENDASTSAPAPTVSGKPAQGGQEPPIWEGDGTTIVSPPAAQPMPDVMEDLLAMVGLGESAGVGQDAEEFFHTPTPATAATSLPSPAPAPTPLSSATKPSGEHFMAWLKQGIASRRLIINDAKALVHTVNDTAYLVSPGVFQRYAQEHPEVGALAKQENQQDWQWMQKRFEKLQLHRKHPNGLNIWTCEVTGPRKSRRLHGYLLEDGSLAFPEIPPNNPYLALTQEG</sequence>